<evidence type="ECO:0000313" key="5">
    <source>
        <dbReference type="Proteomes" id="UP000183376"/>
    </source>
</evidence>
<gene>
    <name evidence="4" type="ORF">SAMN04489726_5964</name>
</gene>
<feature type="domain" description="Arabinofuranosyltransferase central" evidence="2">
    <location>
        <begin position="179"/>
        <end position="604"/>
    </location>
</feature>
<accession>A0A1H0AAX1</accession>
<dbReference type="EMBL" id="LT629701">
    <property type="protein sequence ID" value="SDN30451.1"/>
    <property type="molecule type" value="Genomic_DNA"/>
</dbReference>
<evidence type="ECO:0000256" key="1">
    <source>
        <dbReference type="SAM" id="Phobius"/>
    </source>
</evidence>
<feature type="transmembrane region" description="Helical" evidence="1">
    <location>
        <begin position="286"/>
        <end position="305"/>
    </location>
</feature>
<dbReference type="GO" id="GO:0071766">
    <property type="term" value="P:Actinobacterium-type cell wall biogenesis"/>
    <property type="evidence" value="ECO:0007669"/>
    <property type="project" value="InterPro"/>
</dbReference>
<feature type="transmembrane region" description="Helical" evidence="1">
    <location>
        <begin position="414"/>
        <end position="433"/>
    </location>
</feature>
<proteinExistence type="predicted"/>
<feature type="transmembrane region" description="Helical" evidence="1">
    <location>
        <begin position="557"/>
        <end position="578"/>
    </location>
</feature>
<dbReference type="eggNOG" id="COG1807">
    <property type="taxonomic scope" value="Bacteria"/>
</dbReference>
<sequence>MLTALVLIGAALATAVCALLLPLAPVHQDDPVLSWPQAGGRVENTVVPLMPYRPLELTAELPCRTLAAVDGDVLRTLPARPDQEPGRGLVVRANDGRLRISSSSTALVDEARPTTGECAYQVRADASGTSVLRDGRIIAQQAGLLPPQVAMFETAGVGNAAADGLGVTLHTDARFQSSPTAAKAILLVLQGFLLAGCIVLAVLRFGASRVGSRLRLSPIDAVVPAVLLGWTVIGPINEDDGWYLRHALNSANSGFVGNYYHSFNTSEAPFVVSQYLLSGWTSISTSLLWLRLSTTVIGIGVWFLLRWTLANALGDRRVYRAVPWLLGLAFLVWWLPFTPTLRPEPVAALGVAATLALCEYARRREWPGLIAPAVGVAALTTLTTVAGLVAWGAVLVQLPWLWRWARTRAVRDRFAYVGATLASGTTAFIAVFADAKFSDVVEATRVHYHYWISMHWYEEGFRYAKLLGVDHHGNWAKRAAVLLTLAALVLAAFRLRRRRRRLDGAIVRLAVVLVVGLVALTLSPTKWSHHFLAIAPPAIALLGLSAVGVPTPRGARALVPGLVTAALTGATAVVAFAGPNLWYGFSDWGQPFGDHSSEIPTLALTPEQVADLIARSAAMHPTLGPVPLGNPLLWGAVLVACLLLALRGRDGGWAAAGSARLLVVVQATAVALLVAVFTIAPLRTPGWSVAGSVLRNDCGLADWVRLVSGERLMEVARSRPTAVDWEFSLVHPCTPTLAIADGLSTAPEFRILPAGRGALAGVVHAGEFLGAPRAS</sequence>
<feature type="transmembrane region" description="Helical" evidence="1">
    <location>
        <begin position="475"/>
        <end position="493"/>
    </location>
</feature>
<feature type="transmembrane region" description="Helical" evidence="1">
    <location>
        <begin position="505"/>
        <end position="523"/>
    </location>
</feature>
<protein>
    <submittedName>
        <fullName evidence="4">Cell wall arabinan synthesis protein</fullName>
    </submittedName>
</protein>
<dbReference type="GO" id="GO:0052636">
    <property type="term" value="F:arabinosyltransferase activity"/>
    <property type="evidence" value="ECO:0007669"/>
    <property type="project" value="InterPro"/>
</dbReference>
<feature type="transmembrane region" description="Helical" evidence="1">
    <location>
        <begin position="529"/>
        <end position="550"/>
    </location>
</feature>
<evidence type="ECO:0000259" key="3">
    <source>
        <dbReference type="Pfam" id="PF17689"/>
    </source>
</evidence>
<keyword evidence="1" id="KW-0472">Membrane</keyword>
<keyword evidence="1" id="KW-1133">Transmembrane helix</keyword>
<feature type="transmembrane region" description="Helical" evidence="1">
    <location>
        <begin position="369"/>
        <end position="402"/>
    </location>
</feature>
<dbReference type="Gene3D" id="2.60.120.610">
    <property type="entry name" value="arabinofuranosyltransferase like domain"/>
    <property type="match status" value="1"/>
</dbReference>
<keyword evidence="5" id="KW-1185">Reference proteome</keyword>
<name>A0A1H0AAX1_ALLAB</name>
<feature type="transmembrane region" description="Helical" evidence="1">
    <location>
        <begin position="317"/>
        <end position="335"/>
    </location>
</feature>
<reference evidence="4 5" key="1">
    <citation type="submission" date="2016-10" db="EMBL/GenBank/DDBJ databases">
        <authorList>
            <person name="de Groot N.N."/>
        </authorList>
    </citation>
    <scope>NUCLEOTIDE SEQUENCE [LARGE SCALE GENOMIC DNA]</scope>
    <source>
        <strain evidence="4 5">DSM 44149</strain>
    </source>
</reference>
<dbReference type="Gene3D" id="3.40.190.160">
    <property type="match status" value="1"/>
</dbReference>
<feature type="transmembrane region" description="Helical" evidence="1">
    <location>
        <begin position="628"/>
        <end position="646"/>
    </location>
</feature>
<feature type="transmembrane region" description="Helical" evidence="1">
    <location>
        <begin position="219"/>
        <end position="236"/>
    </location>
</feature>
<feature type="transmembrane region" description="Helical" evidence="1">
    <location>
        <begin position="184"/>
        <end position="207"/>
    </location>
</feature>
<dbReference type="Pfam" id="PF17689">
    <property type="entry name" value="Arabino_trans_N"/>
    <property type="match status" value="1"/>
</dbReference>
<evidence type="ECO:0000259" key="2">
    <source>
        <dbReference type="Pfam" id="PF04602"/>
    </source>
</evidence>
<evidence type="ECO:0000313" key="4">
    <source>
        <dbReference type="EMBL" id="SDN30451.1"/>
    </source>
</evidence>
<dbReference type="AlphaFoldDB" id="A0A1H0AAX1"/>
<dbReference type="Proteomes" id="UP000183376">
    <property type="component" value="Chromosome I"/>
</dbReference>
<organism evidence="4 5">
    <name type="scientific">Allokutzneria albata</name>
    <name type="common">Kibdelosporangium albatum</name>
    <dbReference type="NCBI Taxonomy" id="211114"/>
    <lineage>
        <taxon>Bacteria</taxon>
        <taxon>Bacillati</taxon>
        <taxon>Actinomycetota</taxon>
        <taxon>Actinomycetes</taxon>
        <taxon>Pseudonocardiales</taxon>
        <taxon>Pseudonocardiaceae</taxon>
        <taxon>Allokutzneria</taxon>
    </lineage>
</organism>
<dbReference type="Pfam" id="PF04602">
    <property type="entry name" value="Arabinose_trans"/>
    <property type="match status" value="1"/>
</dbReference>
<keyword evidence="1" id="KW-0812">Transmembrane</keyword>
<dbReference type="STRING" id="211114.SAMN04489726_5964"/>
<dbReference type="InterPro" id="IPR040920">
    <property type="entry name" value="Arabino_trans_N"/>
</dbReference>
<feature type="domain" description="Arabinosyltransferas concanavalin like" evidence="3">
    <location>
        <begin position="28"/>
        <end position="173"/>
    </location>
</feature>
<dbReference type="InterPro" id="IPR007680">
    <property type="entry name" value="Arabino_trans_central"/>
</dbReference>
<feature type="transmembrane region" description="Helical" evidence="1">
    <location>
        <begin position="658"/>
        <end position="680"/>
    </location>
</feature>
<dbReference type="InterPro" id="IPR027451">
    <property type="entry name" value="EmbABC_dom1"/>
</dbReference>